<feature type="repeat" description="PPR" evidence="2">
    <location>
        <begin position="736"/>
        <end position="770"/>
    </location>
</feature>
<dbReference type="InterPro" id="IPR011990">
    <property type="entry name" value="TPR-like_helical_dom_sf"/>
</dbReference>
<proteinExistence type="predicted"/>
<dbReference type="AlphaFoldDB" id="A0AAD8GQL4"/>
<dbReference type="InterPro" id="IPR033443">
    <property type="entry name" value="PROP1-like_PPR_dom"/>
</dbReference>
<dbReference type="FunFam" id="1.25.40.10:FF:000542">
    <property type="entry name" value="Pentatricopeptide repeat-containing protein MRL1, chloroplastic isoform X1"/>
    <property type="match status" value="1"/>
</dbReference>
<gene>
    <name evidence="4" type="ORF">POM88_053582</name>
</gene>
<keyword evidence="1" id="KW-0677">Repeat</keyword>
<sequence>MIFSAKSQSLSLLSSSTSLSPFTSPCSLRRDFLGSSHFSRPPGNLRYRRKWKKLGFHIHSPKLVVKASISSQSIVLLISVVTVSAIAAAYLNYCQRNKKKAKEIPGPVDHQVNKFVDDNKDKVIELNRISHEIEGKVASPQLTENALTHEKALVSDSSPSPSLGIATSNIVELVSASYSETAVLSSLPSLKAESCTHPIDFDLEEKETHSKGNDREIESNSDLAMLKSVTELNGAVVLSNHTEIKAEEVDKPSHEFESSAATVALNWIGTGVVELDEPNNEIIEEVHVDKYAGNDEDSVRRELYTFYEANQSDVPTMEHSDTVKPVHSHASSSKTNTIYPLTRTSINGAKLSTQDVFHTSGDHEGKPHLGFSAEVSFRERKGSGIRHEFTNKKEKEMLDQNGHRSSLTSSYIKEKHMNERLSPSQRSTAYRRLLKEGRLVECVELLEDMEKHNLLDMDKIYHAGFFRNCKTQRAVKEAFRFTKLIPNPTLSTFNMLLSVCASSQDLEGAFQVMQLVQEAELKADCKLYTTLISTCAKCGKVDSMFKVFHEMVNAGVEPNVHTYGALIDGCAKVGMVAKAFGAYGIMRSKNVKPDRVVFNALISACGQSGAVDRAFDVLAEMRAETIPVDPDHVTVGALIKACANAGQVDRAKEVYNMIDKYNIRGTPELYTIAVNSSSVTGDWEFACNVYNDMKEKGVIPDEMFISAIIDVAGHSNKLESAFEILRKAKSDGMHVGIISYSSLMGACSNAKNWQMALELHEEIKDINIKPTISTMNALITALCDG</sequence>
<dbReference type="Pfam" id="PF01535">
    <property type="entry name" value="PPR"/>
    <property type="match status" value="2"/>
</dbReference>
<dbReference type="PANTHER" id="PTHR47935">
    <property type="entry name" value="PENTATRICOPEPTIDE REPEAT-CONTAINING PROTEIN MRL1, CHLOROPLASTIC"/>
    <property type="match status" value="1"/>
</dbReference>
<evidence type="ECO:0000256" key="1">
    <source>
        <dbReference type="ARBA" id="ARBA00022737"/>
    </source>
</evidence>
<comment type="caution">
    <text evidence="4">The sequence shown here is derived from an EMBL/GenBank/DDBJ whole genome shotgun (WGS) entry which is preliminary data.</text>
</comment>
<feature type="non-terminal residue" evidence="4">
    <location>
        <position position="1"/>
    </location>
</feature>
<dbReference type="Gene3D" id="1.25.40.10">
    <property type="entry name" value="Tetratricopeptide repeat domain"/>
    <property type="match status" value="3"/>
</dbReference>
<evidence type="ECO:0000313" key="5">
    <source>
        <dbReference type="Proteomes" id="UP001237642"/>
    </source>
</evidence>
<feature type="repeat" description="PPR" evidence="2">
    <location>
        <begin position="524"/>
        <end position="558"/>
    </location>
</feature>
<accession>A0AAD8GQL4</accession>
<evidence type="ECO:0000256" key="2">
    <source>
        <dbReference type="PROSITE-ProRule" id="PRU00708"/>
    </source>
</evidence>
<dbReference type="PROSITE" id="PS51375">
    <property type="entry name" value="PPR"/>
    <property type="match status" value="6"/>
</dbReference>
<organism evidence="4 5">
    <name type="scientific">Heracleum sosnowskyi</name>
    <dbReference type="NCBI Taxonomy" id="360622"/>
    <lineage>
        <taxon>Eukaryota</taxon>
        <taxon>Viridiplantae</taxon>
        <taxon>Streptophyta</taxon>
        <taxon>Embryophyta</taxon>
        <taxon>Tracheophyta</taxon>
        <taxon>Spermatophyta</taxon>
        <taxon>Magnoliopsida</taxon>
        <taxon>eudicotyledons</taxon>
        <taxon>Gunneridae</taxon>
        <taxon>Pentapetalae</taxon>
        <taxon>asterids</taxon>
        <taxon>campanulids</taxon>
        <taxon>Apiales</taxon>
        <taxon>Apiaceae</taxon>
        <taxon>Apioideae</taxon>
        <taxon>apioid superclade</taxon>
        <taxon>Tordylieae</taxon>
        <taxon>Tordyliinae</taxon>
        <taxon>Heracleum</taxon>
    </lineage>
</organism>
<dbReference type="Pfam" id="PF17177">
    <property type="entry name" value="PPR_long"/>
    <property type="match status" value="1"/>
</dbReference>
<reference evidence="4" key="2">
    <citation type="submission" date="2023-05" db="EMBL/GenBank/DDBJ databases">
        <authorList>
            <person name="Schelkunov M.I."/>
        </authorList>
    </citation>
    <scope>NUCLEOTIDE SEQUENCE</scope>
    <source>
        <strain evidence="4">Hsosn_3</strain>
        <tissue evidence="4">Leaf</tissue>
    </source>
</reference>
<dbReference type="Pfam" id="PF13812">
    <property type="entry name" value="PPR_3"/>
    <property type="match status" value="1"/>
</dbReference>
<dbReference type="InterPro" id="IPR002885">
    <property type="entry name" value="PPR_rpt"/>
</dbReference>
<dbReference type="InterPro" id="IPR053303">
    <property type="entry name" value="Chloroplast_PPR"/>
</dbReference>
<dbReference type="FunFam" id="1.25.40.10:FF:002179">
    <property type="entry name" value="Pentatricopeptide repeat-containing protein MRL1, chloroplastic"/>
    <property type="match status" value="1"/>
</dbReference>
<dbReference type="NCBIfam" id="TIGR00756">
    <property type="entry name" value="PPR"/>
    <property type="match status" value="6"/>
</dbReference>
<feature type="repeat" description="PPR" evidence="2">
    <location>
        <begin position="559"/>
        <end position="593"/>
    </location>
</feature>
<evidence type="ECO:0000313" key="4">
    <source>
        <dbReference type="EMBL" id="KAK1352318.1"/>
    </source>
</evidence>
<feature type="repeat" description="PPR" evidence="2">
    <location>
        <begin position="666"/>
        <end position="700"/>
    </location>
</feature>
<evidence type="ECO:0000259" key="3">
    <source>
        <dbReference type="Pfam" id="PF17177"/>
    </source>
</evidence>
<dbReference type="PANTHER" id="PTHR47935:SF1">
    <property type="entry name" value="PENTATRICOPEPTIDE REPEAT-CONTAINING PROTEIN MRL1, CHLOROPLASTIC"/>
    <property type="match status" value="1"/>
</dbReference>
<feature type="domain" description="PROP1-like PPR" evidence="3">
    <location>
        <begin position="491"/>
        <end position="661"/>
    </location>
</feature>
<name>A0AAD8GQL4_9APIA</name>
<keyword evidence="5" id="KW-1185">Reference proteome</keyword>
<dbReference type="EMBL" id="JAUIZM010000018">
    <property type="protein sequence ID" value="KAK1352318.1"/>
    <property type="molecule type" value="Genomic_DNA"/>
</dbReference>
<protein>
    <submittedName>
        <fullName evidence="4">Pentatricopeptide repeat-containing protein MRL1, chloroplastic</fullName>
    </submittedName>
</protein>
<reference evidence="4" key="1">
    <citation type="submission" date="2023-02" db="EMBL/GenBank/DDBJ databases">
        <title>Genome of toxic invasive species Heracleum sosnowskyi carries increased number of genes despite the absence of recent whole-genome duplications.</title>
        <authorList>
            <person name="Schelkunov M."/>
            <person name="Shtratnikova V."/>
            <person name="Makarenko M."/>
            <person name="Klepikova A."/>
            <person name="Omelchenko D."/>
            <person name="Novikova G."/>
            <person name="Obukhova E."/>
            <person name="Bogdanov V."/>
            <person name="Penin A."/>
            <person name="Logacheva M."/>
        </authorList>
    </citation>
    <scope>NUCLEOTIDE SEQUENCE</scope>
    <source>
        <strain evidence="4">Hsosn_3</strain>
        <tissue evidence="4">Leaf</tissue>
    </source>
</reference>
<feature type="repeat" description="PPR" evidence="2">
    <location>
        <begin position="594"/>
        <end position="628"/>
    </location>
</feature>
<feature type="repeat" description="PPR" evidence="2">
    <location>
        <begin position="631"/>
        <end position="665"/>
    </location>
</feature>
<dbReference type="Proteomes" id="UP001237642">
    <property type="component" value="Unassembled WGS sequence"/>
</dbReference>